<gene>
    <name evidence="2" type="ORF">C8F04DRAFT_1198412</name>
</gene>
<dbReference type="Proteomes" id="UP001218188">
    <property type="component" value="Unassembled WGS sequence"/>
</dbReference>
<feature type="compositionally biased region" description="Low complexity" evidence="1">
    <location>
        <begin position="493"/>
        <end position="513"/>
    </location>
</feature>
<protein>
    <submittedName>
        <fullName evidence="2">Uncharacterized protein</fullName>
    </submittedName>
</protein>
<keyword evidence="3" id="KW-1185">Reference proteome</keyword>
<evidence type="ECO:0000256" key="1">
    <source>
        <dbReference type="SAM" id="MobiDB-lite"/>
    </source>
</evidence>
<feature type="region of interest" description="Disordered" evidence="1">
    <location>
        <begin position="592"/>
        <end position="644"/>
    </location>
</feature>
<sequence length="762" mass="83743">MYADCCPPWSTFTLPPRGTAVPLGLDQNLVEIIEQEIENADRRAFYEAPYRSAMNRLDALDTVVSPAPTSPYFPNYSAAVPSIPTPQDSETAIRHLAGEWAIQRRSLSPLRDLNPMPDVFTSAHLDLMKFRRISWDDPRAFVDAINKIGAFFIGPPTERDVWENTIIEANHLMQRVRGQIDRQGVVNDTLSTGFRYGARQVETFPHSVQRPQNFKNNETNAFLLAELRLDPNIQAITSFQNAALQTVAPKIWASAHETIETVMANDCTLTLPLYQATGHARRQPTAFSQVDYRFSIEDSRPVHQIRDRPTAWTAFTSLGNYGPGETDLILWHNRTVVSFAPGSTFVLPAGLFSFSFTGASDPGSRMLISQTCDGEMYRFVESGQENRPTNAKSSPVVGCQIKLLMPMCREPHKRGYVYSKSPVVHLPPSCAISKRKQKRNTPTFVLVMPVPGRADLSRFGSTPDNPIVMDAAGRLILECVEVPRVRPPPSSPPRASGSRAPPSPRRTGTSRSRQYIGNAPVRHQFNPSVAGKAPLFSPPRASGSRPAQASAPGVLAPGFVYKGIIGGPPSIIPRNPNGPRLSLGLVTSTVTRSTTQIRTARVASSSTGRMSTGGRARLRSPATADEENRPPRVPRYRRHSARAYQGSRVRRAPGHELAENDMYLSAARPPEATSAASDLTCGICLQIKSHPVRQVFVVLGVGPADARCQVRLLQARSLLCLHSPVARAQFPVPAMSPQDDVCPRSRRRRRGCDRAAAPLLEG</sequence>
<feature type="compositionally biased region" description="Low complexity" evidence="1">
    <location>
        <begin position="603"/>
        <end position="615"/>
    </location>
</feature>
<dbReference type="AlphaFoldDB" id="A0AAD6S113"/>
<evidence type="ECO:0000313" key="3">
    <source>
        <dbReference type="Proteomes" id="UP001218188"/>
    </source>
</evidence>
<feature type="compositionally biased region" description="Basic residues" evidence="1">
    <location>
        <begin position="632"/>
        <end position="641"/>
    </location>
</feature>
<proteinExistence type="predicted"/>
<accession>A0AAD6S113</accession>
<evidence type="ECO:0000313" key="2">
    <source>
        <dbReference type="EMBL" id="KAJ7018854.1"/>
    </source>
</evidence>
<name>A0AAD6S113_9AGAR</name>
<reference evidence="2" key="1">
    <citation type="submission" date="2023-03" db="EMBL/GenBank/DDBJ databases">
        <title>Massive genome expansion in bonnet fungi (Mycena s.s.) driven by repeated elements and novel gene families across ecological guilds.</title>
        <authorList>
            <consortium name="Lawrence Berkeley National Laboratory"/>
            <person name="Harder C.B."/>
            <person name="Miyauchi S."/>
            <person name="Viragh M."/>
            <person name="Kuo A."/>
            <person name="Thoen E."/>
            <person name="Andreopoulos B."/>
            <person name="Lu D."/>
            <person name="Skrede I."/>
            <person name="Drula E."/>
            <person name="Henrissat B."/>
            <person name="Morin E."/>
            <person name="Kohler A."/>
            <person name="Barry K."/>
            <person name="LaButti K."/>
            <person name="Morin E."/>
            <person name="Salamov A."/>
            <person name="Lipzen A."/>
            <person name="Mereny Z."/>
            <person name="Hegedus B."/>
            <person name="Baldrian P."/>
            <person name="Stursova M."/>
            <person name="Weitz H."/>
            <person name="Taylor A."/>
            <person name="Grigoriev I.V."/>
            <person name="Nagy L.G."/>
            <person name="Martin F."/>
            <person name="Kauserud H."/>
        </authorList>
    </citation>
    <scope>NUCLEOTIDE SEQUENCE</scope>
    <source>
        <strain evidence="2">CBHHK200</strain>
    </source>
</reference>
<dbReference type="EMBL" id="JARJCM010000319">
    <property type="protein sequence ID" value="KAJ7018854.1"/>
    <property type="molecule type" value="Genomic_DNA"/>
</dbReference>
<comment type="caution">
    <text evidence="2">The sequence shown here is derived from an EMBL/GenBank/DDBJ whole genome shotgun (WGS) entry which is preliminary data.</text>
</comment>
<organism evidence="2 3">
    <name type="scientific">Mycena alexandri</name>
    <dbReference type="NCBI Taxonomy" id="1745969"/>
    <lineage>
        <taxon>Eukaryota</taxon>
        <taxon>Fungi</taxon>
        <taxon>Dikarya</taxon>
        <taxon>Basidiomycota</taxon>
        <taxon>Agaricomycotina</taxon>
        <taxon>Agaricomycetes</taxon>
        <taxon>Agaricomycetidae</taxon>
        <taxon>Agaricales</taxon>
        <taxon>Marasmiineae</taxon>
        <taxon>Mycenaceae</taxon>
        <taxon>Mycena</taxon>
    </lineage>
</organism>
<feature type="region of interest" description="Disordered" evidence="1">
    <location>
        <begin position="484"/>
        <end position="552"/>
    </location>
</feature>